<dbReference type="SUPFAM" id="SSF55048">
    <property type="entry name" value="Probable ACP-binding domain of malonyl-CoA ACP transacylase"/>
    <property type="match status" value="1"/>
</dbReference>
<dbReference type="CDD" id="cd00833">
    <property type="entry name" value="PKS"/>
    <property type="match status" value="1"/>
</dbReference>
<dbReference type="GO" id="GO:0004312">
    <property type="term" value="F:fatty acid synthase activity"/>
    <property type="evidence" value="ECO:0007669"/>
    <property type="project" value="TreeGrafter"/>
</dbReference>
<keyword evidence="7" id="KW-0012">Acyltransferase</keyword>
<dbReference type="InterPro" id="IPR032821">
    <property type="entry name" value="PKS_assoc"/>
</dbReference>
<dbReference type="AlphaFoldDB" id="A0A3Y9BY24"/>
<evidence type="ECO:0000256" key="3">
    <source>
        <dbReference type="ARBA" id="ARBA00022553"/>
    </source>
</evidence>
<gene>
    <name evidence="7" type="ORF">AU894_10600</name>
</gene>
<dbReference type="InterPro" id="IPR016036">
    <property type="entry name" value="Malonyl_transacylase_ACP-bd"/>
</dbReference>
<organism evidence="7">
    <name type="scientific">Salmonella enterica subsp. enterica serovar Java</name>
    <dbReference type="NCBI Taxonomy" id="224729"/>
    <lineage>
        <taxon>Bacteria</taxon>
        <taxon>Pseudomonadati</taxon>
        <taxon>Pseudomonadota</taxon>
        <taxon>Gammaproteobacteria</taxon>
        <taxon>Enterobacterales</taxon>
        <taxon>Enterobacteriaceae</taxon>
        <taxon>Salmonella</taxon>
    </lineage>
</organism>
<dbReference type="PROSITE" id="PS00606">
    <property type="entry name" value="KS3_1"/>
    <property type="match status" value="1"/>
</dbReference>
<feature type="domain" description="Ketosynthase family 3 (KS3)" evidence="6">
    <location>
        <begin position="19"/>
        <end position="443"/>
    </location>
</feature>
<dbReference type="PANTHER" id="PTHR43775">
    <property type="entry name" value="FATTY ACID SYNTHASE"/>
    <property type="match status" value="1"/>
</dbReference>
<accession>A0A3Y9BY24</accession>
<dbReference type="Gene3D" id="3.30.70.3290">
    <property type="match status" value="1"/>
</dbReference>
<dbReference type="InterPro" id="IPR001227">
    <property type="entry name" value="Ac_transferase_dom_sf"/>
</dbReference>
<comment type="pathway">
    <text evidence="1">Lipid metabolism; fatty acid biosynthesis.</text>
</comment>
<dbReference type="SUPFAM" id="SSF47336">
    <property type="entry name" value="ACP-like"/>
    <property type="match status" value="1"/>
</dbReference>
<protein>
    <submittedName>
        <fullName evidence="7">Acyltransferase domain-containing protein</fullName>
    </submittedName>
</protein>
<dbReference type="PROSITE" id="PS52004">
    <property type="entry name" value="KS3_2"/>
    <property type="match status" value="1"/>
</dbReference>
<dbReference type="InterPro" id="IPR006162">
    <property type="entry name" value="Ppantetheine_attach_site"/>
</dbReference>
<dbReference type="InterPro" id="IPR014030">
    <property type="entry name" value="Ketoacyl_synth_N"/>
</dbReference>
<dbReference type="GO" id="GO:0006633">
    <property type="term" value="P:fatty acid biosynthetic process"/>
    <property type="evidence" value="ECO:0007669"/>
    <property type="project" value="UniProtKB-UniPathway"/>
</dbReference>
<dbReference type="InterPro" id="IPR014031">
    <property type="entry name" value="Ketoacyl_synth_C"/>
</dbReference>
<dbReference type="SMART" id="SM00825">
    <property type="entry name" value="PKS_KS"/>
    <property type="match status" value="1"/>
</dbReference>
<dbReference type="SUPFAM" id="SSF52151">
    <property type="entry name" value="FabD/lysophospholipase-like"/>
    <property type="match status" value="1"/>
</dbReference>
<evidence type="ECO:0000256" key="4">
    <source>
        <dbReference type="ARBA" id="ARBA00022679"/>
    </source>
</evidence>
<keyword evidence="2" id="KW-0596">Phosphopantetheine</keyword>
<name>A0A3Y9BY24_SALEB</name>
<feature type="domain" description="Carrier" evidence="5">
    <location>
        <begin position="926"/>
        <end position="1000"/>
    </location>
</feature>
<dbReference type="Pfam" id="PF00109">
    <property type="entry name" value="ketoacyl-synt"/>
    <property type="match status" value="1"/>
</dbReference>
<proteinExistence type="predicted"/>
<dbReference type="InterPro" id="IPR014043">
    <property type="entry name" value="Acyl_transferase_dom"/>
</dbReference>
<dbReference type="InterPro" id="IPR016039">
    <property type="entry name" value="Thiolase-like"/>
</dbReference>
<dbReference type="Gene3D" id="3.30.70.250">
    <property type="entry name" value="Malonyl-CoA ACP transacylase, ACP-binding"/>
    <property type="match status" value="1"/>
</dbReference>
<dbReference type="InterPro" id="IPR018201">
    <property type="entry name" value="Ketoacyl_synth_AS"/>
</dbReference>
<dbReference type="InterPro" id="IPR020841">
    <property type="entry name" value="PKS_Beta-ketoAc_synthase_dom"/>
</dbReference>
<evidence type="ECO:0000256" key="1">
    <source>
        <dbReference type="ARBA" id="ARBA00005194"/>
    </source>
</evidence>
<evidence type="ECO:0000313" key="7">
    <source>
        <dbReference type="EMBL" id="EAB8476669.1"/>
    </source>
</evidence>
<dbReference type="GO" id="GO:0004315">
    <property type="term" value="F:3-oxoacyl-[acyl-carrier-protein] synthase activity"/>
    <property type="evidence" value="ECO:0007669"/>
    <property type="project" value="InterPro"/>
</dbReference>
<dbReference type="Gene3D" id="3.40.47.10">
    <property type="match status" value="1"/>
</dbReference>
<reference evidence="7" key="1">
    <citation type="submission" date="2018-08" db="EMBL/GenBank/DDBJ databases">
        <authorList>
            <person name="Ashton P.M."/>
            <person name="Dallman T."/>
            <person name="Nair S."/>
            <person name="De Pinna E."/>
            <person name="Peters T."/>
            <person name="Grant K."/>
        </authorList>
    </citation>
    <scope>NUCLEOTIDE SEQUENCE [LARGE SCALE GENOMIC DNA]</scope>
    <source>
        <strain evidence="7">43913</strain>
    </source>
</reference>
<dbReference type="SMART" id="SM00827">
    <property type="entry name" value="PKS_AT"/>
    <property type="match status" value="1"/>
</dbReference>
<dbReference type="InterPro" id="IPR050091">
    <property type="entry name" value="PKS_NRPS_Biosynth_Enz"/>
</dbReference>
<evidence type="ECO:0000256" key="2">
    <source>
        <dbReference type="ARBA" id="ARBA00022450"/>
    </source>
</evidence>
<dbReference type="PROSITE" id="PS50075">
    <property type="entry name" value="CARRIER"/>
    <property type="match status" value="1"/>
</dbReference>
<dbReference type="SUPFAM" id="SSF53901">
    <property type="entry name" value="Thiolase-like"/>
    <property type="match status" value="1"/>
</dbReference>
<dbReference type="Gene3D" id="3.40.366.10">
    <property type="entry name" value="Malonyl-Coenzyme A Acyl Carrier Protein, domain 2"/>
    <property type="match status" value="1"/>
</dbReference>
<dbReference type="Pfam" id="PF16197">
    <property type="entry name" value="KAsynt_C_assoc"/>
    <property type="match status" value="1"/>
</dbReference>
<dbReference type="InterPro" id="IPR009081">
    <property type="entry name" value="PP-bd_ACP"/>
</dbReference>
<dbReference type="Gene3D" id="1.10.1200.10">
    <property type="entry name" value="ACP-like"/>
    <property type="match status" value="1"/>
</dbReference>
<dbReference type="Pfam" id="PF00698">
    <property type="entry name" value="Acyl_transf_1"/>
    <property type="match status" value="1"/>
</dbReference>
<dbReference type="EMBL" id="AAAFYZ010000021">
    <property type="protein sequence ID" value="EAB8476669.1"/>
    <property type="molecule type" value="Genomic_DNA"/>
</dbReference>
<dbReference type="Pfam" id="PF02801">
    <property type="entry name" value="Ketoacyl-synt_C"/>
    <property type="match status" value="1"/>
</dbReference>
<evidence type="ECO:0000259" key="6">
    <source>
        <dbReference type="PROSITE" id="PS52004"/>
    </source>
</evidence>
<comment type="caution">
    <text evidence="7">The sequence shown here is derived from an EMBL/GenBank/DDBJ whole genome shotgun (WGS) entry which is preliminary data.</text>
</comment>
<dbReference type="InterPro" id="IPR036736">
    <property type="entry name" value="ACP-like_sf"/>
</dbReference>
<keyword evidence="4" id="KW-0808">Transferase</keyword>
<dbReference type="UniPathway" id="UPA00094"/>
<sequence>MSTALTINALRRHRMNNSSDDIAIVSMSGRYPRNMAVPELWQLLLDGGSSVSEIPADVLAKSEHAGIYQDISYVPKYAMLREKDMFDAGFFRMNRSEAMLVDPQQRLFLTCCLEALDLAGLPHPTESGFKTGVFATTTINTYLILNIFKSKEFFSRDKMQILLANEKDFISSRVAYKLNLTGPAITVQTACSSSLVAIHEACSYLRRGDIDLALAGGASLPTVGEIGYLFTPGGAVSSDGKCKAFDEKADGTIFTDGVGVIALCRLADAIDNGLNIYAVIKGSAVNNNGNDSLNIAAPSVHGQAEVIASALRHARVDPADIDFIEAHGTGTYLGDPIEVKALTMAFANDKKQYCALGSIKSNVGHTDTTSGVTGVIKAALALKNRVLPATINYTTANPQLDIENTPFFICDRNYALSPEKETLYAGVSSFGFGGTNAHAILASPPANYRPATTLADSGKAADTLLLWSDRSEASLKKYVTDTFGYFARYDQSELAAIAYTLGRCRHEHEFRAYTVAGAVPESQYIERVAYQKRAGEHTRIVFLYPGQGTGWVDVYTSLYRQNETFRQHVDTLSEKFRPYLGEDIRTVLFPGPDELNNALEKALQTKWSQPALFIISSGLFRILRDYGITPDYHLGHSLGELVAAWTGGMFSEDDAVKCVASRALLMNDTPDGSMLIVFANHELFYVLPDELQAKLGVAAINNPSQFVLSGQERYIADAARFLNDIEIKSKTLAVSKAFHSELMDGILPAWEDVLNSVAFNDLHIPLVSNLTGDILSTKPADAVDYWIEHLRNTVRFADGVNRVIDDITAQGAEPVFVELGAAKSLSTLSLMNCAEIHSVSAGRRDPAGVHNVIDQNSILQATGQLWSLGCRIDLSRVIDKSYVVELPVAGLNPESYWIEPDGAIAPGVPAAAASPEAGTVSGTKRFSPAELETLTLGIWRKIILNENITTDDDFFLLGGDSLQALEITREFKSHGVNVGLADVLTYSTIRQLNDFIMSSLGADENVAVAESKAEDFQQAIDEEDLNNIFKQLNMD</sequence>
<dbReference type="Pfam" id="PF00550">
    <property type="entry name" value="PP-binding"/>
    <property type="match status" value="1"/>
</dbReference>
<keyword evidence="3" id="KW-0597">Phosphoprotein</keyword>
<dbReference type="PROSITE" id="PS00012">
    <property type="entry name" value="PHOSPHOPANTETHEINE"/>
    <property type="match status" value="1"/>
</dbReference>
<dbReference type="PANTHER" id="PTHR43775:SF51">
    <property type="entry name" value="INACTIVE PHENOLPHTHIOCEROL SYNTHESIS POLYKETIDE SYNTHASE TYPE I PKS1-RELATED"/>
    <property type="match status" value="1"/>
</dbReference>
<dbReference type="Proteomes" id="UP000839644">
    <property type="component" value="Unassembled WGS sequence"/>
</dbReference>
<evidence type="ECO:0000259" key="5">
    <source>
        <dbReference type="PROSITE" id="PS50075"/>
    </source>
</evidence>
<dbReference type="InterPro" id="IPR016035">
    <property type="entry name" value="Acyl_Trfase/lysoPLipase"/>
</dbReference>